<dbReference type="RefSeq" id="WP_307250704.1">
    <property type="nucleotide sequence ID" value="NZ_JAUSUV010000002.1"/>
</dbReference>
<name>A0AAJ1WRT6_9BACL</name>
<dbReference type="InterPro" id="IPR038454">
    <property type="entry name" value="DnaA_N_sf"/>
</dbReference>
<dbReference type="AlphaFoldDB" id="A0AAJ1WRT6"/>
<dbReference type="InterPro" id="IPR024633">
    <property type="entry name" value="DnaA_N_dom"/>
</dbReference>
<dbReference type="EMBL" id="JAUSUV010000002">
    <property type="protein sequence ID" value="MDQ0416338.1"/>
    <property type="molecule type" value="Genomic_DNA"/>
</dbReference>
<sequence>MMMKQTVVSMTDLQTSLDARVIWAEALTIIKEKVSQPSYQAWFCSIHPTVEGNTFVLETSSAFAAEWLKNRYFHLITDALVEVVEEIRYVEIRSILIEDIPLAIANHDIQLETQSQKSIYTRLREMEEKLDMILFLIQREKTS</sequence>
<evidence type="ECO:0000313" key="3">
    <source>
        <dbReference type="Proteomes" id="UP001238450"/>
    </source>
</evidence>
<feature type="domain" description="DnaA N-terminal" evidence="1">
    <location>
        <begin position="22"/>
        <end position="81"/>
    </location>
</feature>
<protein>
    <submittedName>
        <fullName evidence="2">Chromosomal replication initiation ATPase DnaA</fullName>
    </submittedName>
</protein>
<gene>
    <name evidence="2" type="ORF">J2Z48_000502</name>
</gene>
<evidence type="ECO:0000259" key="1">
    <source>
        <dbReference type="Pfam" id="PF11638"/>
    </source>
</evidence>
<keyword evidence="3" id="KW-1185">Reference proteome</keyword>
<dbReference type="Pfam" id="PF11638">
    <property type="entry name" value="DnaA_N"/>
    <property type="match status" value="1"/>
</dbReference>
<dbReference type="Proteomes" id="UP001238450">
    <property type="component" value="Unassembled WGS sequence"/>
</dbReference>
<evidence type="ECO:0000313" key="2">
    <source>
        <dbReference type="EMBL" id="MDQ0416338.1"/>
    </source>
</evidence>
<organism evidence="2 3">
    <name type="scientific">Croceifilum oryzae</name>
    <dbReference type="NCBI Taxonomy" id="1553429"/>
    <lineage>
        <taxon>Bacteria</taxon>
        <taxon>Bacillati</taxon>
        <taxon>Bacillota</taxon>
        <taxon>Bacilli</taxon>
        <taxon>Bacillales</taxon>
        <taxon>Thermoactinomycetaceae</taxon>
        <taxon>Croceifilum</taxon>
    </lineage>
</organism>
<proteinExistence type="predicted"/>
<comment type="caution">
    <text evidence="2">The sequence shown here is derived from an EMBL/GenBank/DDBJ whole genome shotgun (WGS) entry which is preliminary data.</text>
</comment>
<reference evidence="2 3" key="1">
    <citation type="submission" date="2023-07" db="EMBL/GenBank/DDBJ databases">
        <title>Genomic Encyclopedia of Type Strains, Phase IV (KMG-IV): sequencing the most valuable type-strain genomes for metagenomic binning, comparative biology and taxonomic classification.</title>
        <authorList>
            <person name="Goeker M."/>
        </authorList>
    </citation>
    <scope>NUCLEOTIDE SEQUENCE [LARGE SCALE GENOMIC DNA]</scope>
    <source>
        <strain evidence="2 3">DSM 46876</strain>
    </source>
</reference>
<accession>A0AAJ1WRT6</accession>
<dbReference type="Gene3D" id="3.30.300.180">
    <property type="match status" value="1"/>
</dbReference>